<dbReference type="EMBL" id="CP029822">
    <property type="protein sequence ID" value="AZS50680.1"/>
    <property type="molecule type" value="Genomic_DNA"/>
</dbReference>
<evidence type="ECO:0000313" key="2">
    <source>
        <dbReference type="EMBL" id="AZS50680.1"/>
    </source>
</evidence>
<dbReference type="RefSeq" id="WP_127163216.1">
    <property type="nucleotide sequence ID" value="NZ_CP029822.1"/>
</dbReference>
<gene>
    <name evidence="2" type="ORF">DM558_07760</name>
</gene>
<dbReference type="InterPro" id="IPR043519">
    <property type="entry name" value="NT_sf"/>
</dbReference>
<accession>A0A3S9XEA3</accession>
<dbReference type="SUPFAM" id="SSF81301">
    <property type="entry name" value="Nucleotidyltransferase"/>
    <property type="match status" value="1"/>
</dbReference>
<dbReference type="InterPro" id="IPR052366">
    <property type="entry name" value="GTP_Pyrophosphokinase"/>
</dbReference>
<proteinExistence type="predicted"/>
<dbReference type="KEGG" id="emo:DM558_07760"/>
<dbReference type="Gene3D" id="3.30.460.10">
    <property type="entry name" value="Beta Polymerase, domain 2"/>
    <property type="match status" value="1"/>
</dbReference>
<protein>
    <recommendedName>
        <fullName evidence="1">RelA/SpoT domain-containing protein</fullName>
    </recommendedName>
</protein>
<dbReference type="GO" id="GO:0015969">
    <property type="term" value="P:guanosine tetraphosphate metabolic process"/>
    <property type="evidence" value="ECO:0007669"/>
    <property type="project" value="InterPro"/>
</dbReference>
<dbReference type="AlphaFoldDB" id="A0A3S9XEA3"/>
<dbReference type="Pfam" id="PF04607">
    <property type="entry name" value="RelA_SpoT"/>
    <property type="match status" value="1"/>
</dbReference>
<dbReference type="PANTHER" id="PTHR47837:SF1">
    <property type="entry name" value="GTP PYROPHOSPHOKINASE YJBM"/>
    <property type="match status" value="1"/>
</dbReference>
<name>A0A3S9XEA3_9GAMM</name>
<dbReference type="InterPro" id="IPR007685">
    <property type="entry name" value="RelA_SpoT"/>
</dbReference>
<dbReference type="PANTHER" id="PTHR47837">
    <property type="entry name" value="GTP PYROPHOSPHOKINASE YJBM"/>
    <property type="match status" value="1"/>
</dbReference>
<keyword evidence="3" id="KW-1185">Reference proteome</keyword>
<dbReference type="CDD" id="cd05399">
    <property type="entry name" value="NT_Rel-Spo_like"/>
    <property type="match status" value="1"/>
</dbReference>
<sequence>MYEEWLMDNLPSKSSVKKAGERLCYFLENDLTDDRLIDYDADKDIDIISMWRTLHEIPMKILRGSLRSKLTRNTLYKKSTLSRRLKRMPSIINKLIRFKGMSASRMQDIAGIRIILENITQVNSFRNECIKSYFVKKNLSFVLVDEDDYILTPKDDGYRSVHQIYEYTGKKHPELKGFKVELQIRTNLQHAWSTAVETFDLLHKSKIKAGKGDQSHRAFFKLCSAAFSIKENKQITSDLANLSEVEIHNKIKSLNTKLKILDKLAGVSVATKHITSNIKVKDEFRDAKYFLLVLNLKTRLLNVSPFKSLKTATEHYSKKEAEANRADSLLEVVLISLDDIKKIKKAYPNYFLDSSAFIKEITKIIDNI</sequence>
<reference evidence="3" key="1">
    <citation type="submission" date="2018-06" db="EMBL/GenBank/DDBJ databases">
        <title>Complete genome of Pseudomonas insecticola strain QZS01.</title>
        <authorList>
            <person name="Wang J."/>
            <person name="Su Q."/>
        </authorList>
    </citation>
    <scope>NUCLEOTIDE SEQUENCE [LARGE SCALE GENOMIC DNA]</scope>
    <source>
        <strain evidence="3">QZS01</strain>
    </source>
</reference>
<dbReference type="Proteomes" id="UP000273143">
    <property type="component" value="Chromosome"/>
</dbReference>
<evidence type="ECO:0000259" key="1">
    <source>
        <dbReference type="SMART" id="SM00954"/>
    </source>
</evidence>
<organism evidence="2 3">
    <name type="scientific">Entomomonas moraniae</name>
    <dbReference type="NCBI Taxonomy" id="2213226"/>
    <lineage>
        <taxon>Bacteria</taxon>
        <taxon>Pseudomonadati</taxon>
        <taxon>Pseudomonadota</taxon>
        <taxon>Gammaproteobacteria</taxon>
        <taxon>Pseudomonadales</taxon>
        <taxon>Pseudomonadaceae</taxon>
        <taxon>Entomomonas</taxon>
    </lineage>
</organism>
<dbReference type="SMART" id="SM00954">
    <property type="entry name" value="RelA_SpoT"/>
    <property type="match status" value="1"/>
</dbReference>
<feature type="domain" description="RelA/SpoT" evidence="1">
    <location>
        <begin position="83"/>
        <end position="207"/>
    </location>
</feature>
<evidence type="ECO:0000313" key="3">
    <source>
        <dbReference type="Proteomes" id="UP000273143"/>
    </source>
</evidence>